<dbReference type="PANTHER" id="PTHR30388">
    <property type="entry name" value="ALDEHYDE OXIDOREDUCTASE MOLYBDENUM COFACTOR ASSEMBLY PROTEIN"/>
    <property type="match status" value="1"/>
</dbReference>
<evidence type="ECO:0000313" key="4">
    <source>
        <dbReference type="Proteomes" id="UP000294593"/>
    </source>
</evidence>
<organism evidence="3 4">
    <name type="scientific">Aquabacterium commune</name>
    <dbReference type="NCBI Taxonomy" id="70586"/>
    <lineage>
        <taxon>Bacteria</taxon>
        <taxon>Pseudomonadati</taxon>
        <taxon>Pseudomonadota</taxon>
        <taxon>Betaproteobacteria</taxon>
        <taxon>Burkholderiales</taxon>
        <taxon>Aquabacterium</taxon>
    </lineage>
</organism>
<evidence type="ECO:0000259" key="2">
    <source>
        <dbReference type="Pfam" id="PF13478"/>
    </source>
</evidence>
<name>A0A4V6PVF1_9BURK</name>
<feature type="domain" description="XdhC Rossmann" evidence="2">
    <location>
        <begin position="167"/>
        <end position="309"/>
    </location>
</feature>
<dbReference type="Pfam" id="PF13478">
    <property type="entry name" value="XdhC_C"/>
    <property type="match status" value="1"/>
</dbReference>
<evidence type="ECO:0000313" key="3">
    <source>
        <dbReference type="EMBL" id="TDP83638.1"/>
    </source>
</evidence>
<dbReference type="InterPro" id="IPR052698">
    <property type="entry name" value="MoCofactor_Util/Proc"/>
</dbReference>
<gene>
    <name evidence="3" type="ORF">EV672_10416</name>
</gene>
<keyword evidence="4" id="KW-1185">Reference proteome</keyword>
<protein>
    <submittedName>
        <fullName evidence="3">Xanthine dehydrogenase accessory factor</fullName>
    </submittedName>
</protein>
<comment type="caution">
    <text evidence="3">The sequence shown here is derived from an EMBL/GenBank/DDBJ whole genome shotgun (WGS) entry which is preliminary data.</text>
</comment>
<dbReference type="InterPro" id="IPR027051">
    <property type="entry name" value="XdhC_Rossmann_dom"/>
</dbReference>
<reference evidence="3 4" key="1">
    <citation type="submission" date="2019-03" db="EMBL/GenBank/DDBJ databases">
        <title>Genomic Encyclopedia of Type Strains, Phase IV (KMG-IV): sequencing the most valuable type-strain genomes for metagenomic binning, comparative biology and taxonomic classification.</title>
        <authorList>
            <person name="Goeker M."/>
        </authorList>
    </citation>
    <scope>NUCLEOTIDE SEQUENCE [LARGE SCALE GENOMIC DNA]</scope>
    <source>
        <strain evidence="3 4">DSM 11901</strain>
    </source>
</reference>
<dbReference type="Pfam" id="PF02625">
    <property type="entry name" value="XdhC_CoxI"/>
    <property type="match status" value="1"/>
</dbReference>
<dbReference type="OrthoDB" id="9815497at2"/>
<sequence>MESLDQQVLDAMGRWHAQGHRFALVTVAQTWGSAPRQPGAWLALCDDGRVQGSVSGGCIEDDLIERMRSGTLRAAGAAPTLVTYGGTREAARRYGLPCGGTLALVVEPEPDLASLQQLQQGILAGRLMRRRVDLRGGSVTVVDADARPEVQWDGEVLSTTHGPRWRLLVIGAAQTARFLVPIAQSLGFAVSVCDPRPEYHSEWDVPDAPWLPGMPDDVVLAMRPDPHTAVVALTHDPKLDDLALIEALRSPAYYVGALGSVANNEVRRARLCEHFELTKAEVDRLHGPIGLPIGSRTPPEIAVAIAAQMVAVRHGARANAPAAQVAWPASRTPVCQAG</sequence>
<evidence type="ECO:0000259" key="1">
    <source>
        <dbReference type="Pfam" id="PF02625"/>
    </source>
</evidence>
<dbReference type="AlphaFoldDB" id="A0A4V6PVF1"/>
<feature type="domain" description="XdhC- CoxI" evidence="1">
    <location>
        <begin position="15"/>
        <end position="85"/>
    </location>
</feature>
<dbReference type="Proteomes" id="UP000294593">
    <property type="component" value="Unassembled WGS sequence"/>
</dbReference>
<dbReference type="EMBL" id="SNXW01000004">
    <property type="protein sequence ID" value="TDP83638.1"/>
    <property type="molecule type" value="Genomic_DNA"/>
</dbReference>
<dbReference type="InterPro" id="IPR003777">
    <property type="entry name" value="XdhC_CoxI"/>
</dbReference>
<dbReference type="PANTHER" id="PTHR30388:SF4">
    <property type="entry name" value="MOLYBDENUM COFACTOR INSERTION CHAPERONE PAOD"/>
    <property type="match status" value="1"/>
</dbReference>
<dbReference type="Gene3D" id="3.40.50.720">
    <property type="entry name" value="NAD(P)-binding Rossmann-like Domain"/>
    <property type="match status" value="1"/>
</dbReference>
<accession>A0A4V6PVF1</accession>
<proteinExistence type="predicted"/>
<dbReference type="RefSeq" id="WP_133608276.1">
    <property type="nucleotide sequence ID" value="NZ_SNXW01000004.1"/>
</dbReference>